<protein>
    <recommendedName>
        <fullName evidence="3">F-box domain-containing protein</fullName>
    </recommendedName>
</protein>
<name>A0AAW0AAS6_9AGAR</name>
<dbReference type="Proteomes" id="UP001362999">
    <property type="component" value="Unassembled WGS sequence"/>
</dbReference>
<comment type="caution">
    <text evidence="1">The sequence shown here is derived from an EMBL/GenBank/DDBJ whole genome shotgun (WGS) entry which is preliminary data.</text>
</comment>
<evidence type="ECO:0008006" key="3">
    <source>
        <dbReference type="Google" id="ProtNLM"/>
    </source>
</evidence>
<reference evidence="1 2" key="1">
    <citation type="journal article" date="2024" name="J Genomics">
        <title>Draft genome sequencing and assembly of Favolaschia claudopus CIRM-BRFM 2984 isolated from oak limbs.</title>
        <authorList>
            <person name="Navarro D."/>
            <person name="Drula E."/>
            <person name="Chaduli D."/>
            <person name="Cazenave R."/>
            <person name="Ahrendt S."/>
            <person name="Wang J."/>
            <person name="Lipzen A."/>
            <person name="Daum C."/>
            <person name="Barry K."/>
            <person name="Grigoriev I.V."/>
            <person name="Favel A."/>
            <person name="Rosso M.N."/>
            <person name="Martin F."/>
        </authorList>
    </citation>
    <scope>NUCLEOTIDE SEQUENCE [LARGE SCALE GENOMIC DNA]</scope>
    <source>
        <strain evidence="1 2">CIRM-BRFM 2984</strain>
    </source>
</reference>
<proteinExistence type="predicted"/>
<dbReference type="AlphaFoldDB" id="A0AAW0AAS6"/>
<sequence>MMIPHELVEAIVSEADVCSLKACSLVSSGFCAASQRLLFRTLTLKGGREGGPSIWHPNYTRANLLLTKSPHLAAYTTHLEIYLPTSATPADEIESLRRVLLKLVYVRHCLLHGVNIWARWSRYPPNLSSDLLDFLLTQELKSLRIQSLAEIPPQPFQSFLASAPKLHFSHVSMKWGPAEVSRITSPRLSSITTTPTELLLGKDSTDASDLLSRSQFSAHLSSLRRLAVTVIKTDSAINLFSSVSSTLRFVCLDCRDFTKPHFSLPLPALPHLHSFEIILDIGRRTQPWFLESLDQIIASNQNSSLQEIIISYSGVERYRANPFYVPLLRELESLLLDLPLGIPRLRWRLGYGPVHVRQHGSANFVELKELYKKEMPELEGMKKLVVEKFEMDWRENV</sequence>
<keyword evidence="2" id="KW-1185">Reference proteome</keyword>
<dbReference type="EMBL" id="JAWWNJ010000076">
    <property type="protein sequence ID" value="KAK7006261.1"/>
    <property type="molecule type" value="Genomic_DNA"/>
</dbReference>
<evidence type="ECO:0000313" key="2">
    <source>
        <dbReference type="Proteomes" id="UP001362999"/>
    </source>
</evidence>
<gene>
    <name evidence="1" type="ORF">R3P38DRAFT_3214311</name>
</gene>
<organism evidence="1 2">
    <name type="scientific">Favolaschia claudopus</name>
    <dbReference type="NCBI Taxonomy" id="2862362"/>
    <lineage>
        <taxon>Eukaryota</taxon>
        <taxon>Fungi</taxon>
        <taxon>Dikarya</taxon>
        <taxon>Basidiomycota</taxon>
        <taxon>Agaricomycotina</taxon>
        <taxon>Agaricomycetes</taxon>
        <taxon>Agaricomycetidae</taxon>
        <taxon>Agaricales</taxon>
        <taxon>Marasmiineae</taxon>
        <taxon>Mycenaceae</taxon>
        <taxon>Favolaschia</taxon>
    </lineage>
</organism>
<accession>A0AAW0AAS6</accession>
<evidence type="ECO:0000313" key="1">
    <source>
        <dbReference type="EMBL" id="KAK7006261.1"/>
    </source>
</evidence>